<accession>A0ABU1L7C6</accession>
<name>A0ABU1L7C6_9BURK</name>
<keyword evidence="2" id="KW-1185">Reference proteome</keyword>
<sequence length="29" mass="3059">MKSPKIVYMASASFMAGKVLRVNGGRTAS</sequence>
<evidence type="ECO:0000313" key="1">
    <source>
        <dbReference type="EMBL" id="MDR6379047.1"/>
    </source>
</evidence>
<reference evidence="1 2" key="1">
    <citation type="submission" date="2023-07" db="EMBL/GenBank/DDBJ databases">
        <title>Sorghum-associated microbial communities from plants grown in Nebraska, USA.</title>
        <authorList>
            <person name="Schachtman D."/>
        </authorList>
    </citation>
    <scope>NUCLEOTIDE SEQUENCE [LARGE SCALE GENOMIC DNA]</scope>
    <source>
        <strain evidence="1 2">DS1039</strain>
    </source>
</reference>
<comment type="caution">
    <text evidence="1">The sequence shown here is derived from an EMBL/GenBank/DDBJ whole genome shotgun (WGS) entry which is preliminary data.</text>
</comment>
<organism evidence="1 2">
    <name type="scientific">Paraburkholderia caledonica</name>
    <dbReference type="NCBI Taxonomy" id="134536"/>
    <lineage>
        <taxon>Bacteria</taxon>
        <taxon>Pseudomonadati</taxon>
        <taxon>Pseudomonadota</taxon>
        <taxon>Betaproteobacteria</taxon>
        <taxon>Burkholderiales</taxon>
        <taxon>Burkholderiaceae</taxon>
        <taxon>Paraburkholderia</taxon>
    </lineage>
</organism>
<proteinExistence type="predicted"/>
<protein>
    <submittedName>
        <fullName evidence="1">Uncharacterized protein</fullName>
    </submittedName>
</protein>
<gene>
    <name evidence="1" type="ORF">J2776_005769</name>
</gene>
<evidence type="ECO:0000313" key="2">
    <source>
        <dbReference type="Proteomes" id="UP001185254"/>
    </source>
</evidence>
<dbReference type="EMBL" id="JAVDQN010000006">
    <property type="protein sequence ID" value="MDR6379047.1"/>
    <property type="molecule type" value="Genomic_DNA"/>
</dbReference>
<dbReference type="Proteomes" id="UP001185254">
    <property type="component" value="Unassembled WGS sequence"/>
</dbReference>